<dbReference type="InterPro" id="IPR032675">
    <property type="entry name" value="LRR_dom_sf"/>
</dbReference>
<dbReference type="GO" id="GO:0005930">
    <property type="term" value="C:axoneme"/>
    <property type="evidence" value="ECO:0007669"/>
    <property type="project" value="UniProtKB-SubCell"/>
</dbReference>
<dbReference type="Proteomes" id="UP001314263">
    <property type="component" value="Unassembled WGS sequence"/>
</dbReference>
<reference evidence="2 3" key="1">
    <citation type="submission" date="2023-10" db="EMBL/GenBank/DDBJ databases">
        <authorList>
            <person name="Maclean D."/>
            <person name="Macfadyen A."/>
        </authorList>
    </citation>
    <scope>NUCLEOTIDE SEQUENCE [LARGE SCALE GENOMIC DNA]</scope>
</reference>
<organism evidence="2 3">
    <name type="scientific">Coccomyxa viridis</name>
    <dbReference type="NCBI Taxonomy" id="1274662"/>
    <lineage>
        <taxon>Eukaryota</taxon>
        <taxon>Viridiplantae</taxon>
        <taxon>Chlorophyta</taxon>
        <taxon>core chlorophytes</taxon>
        <taxon>Trebouxiophyceae</taxon>
        <taxon>Trebouxiophyceae incertae sedis</taxon>
        <taxon>Coccomyxaceae</taxon>
        <taxon>Coccomyxa</taxon>
    </lineage>
</organism>
<name>A0AAV1HU61_9CHLO</name>
<evidence type="ECO:0000313" key="3">
    <source>
        <dbReference type="Proteomes" id="UP001314263"/>
    </source>
</evidence>
<gene>
    <name evidence="2" type="ORF">CVIRNUC_001211</name>
</gene>
<accession>A0AAV1HU61</accession>
<dbReference type="SUPFAM" id="SSF52047">
    <property type="entry name" value="RNI-like"/>
    <property type="match status" value="1"/>
</dbReference>
<proteinExistence type="predicted"/>
<protein>
    <submittedName>
        <fullName evidence="2">Uncharacterized protein</fullName>
    </submittedName>
</protein>
<comment type="caution">
    <text evidence="2">The sequence shown here is derived from an EMBL/GenBank/DDBJ whole genome shotgun (WGS) entry which is preliminary data.</text>
</comment>
<evidence type="ECO:0000313" key="2">
    <source>
        <dbReference type="EMBL" id="CAK0739935.1"/>
    </source>
</evidence>
<dbReference type="EMBL" id="CAUYUE010000002">
    <property type="protein sequence ID" value="CAK0739935.1"/>
    <property type="molecule type" value="Genomic_DNA"/>
</dbReference>
<comment type="subcellular location">
    <subcellularLocation>
        <location evidence="1">Cytoplasm</location>
        <location evidence="1">Cytoskeleton</location>
        <location evidence="1">Cilium axoneme</location>
    </subcellularLocation>
</comment>
<dbReference type="AlphaFoldDB" id="A0AAV1HU61"/>
<dbReference type="Gene3D" id="3.80.10.10">
    <property type="entry name" value="Ribonuclease Inhibitor"/>
    <property type="match status" value="1"/>
</dbReference>
<evidence type="ECO:0000256" key="1">
    <source>
        <dbReference type="ARBA" id="ARBA00004430"/>
    </source>
</evidence>
<sequence>MSTILKVAARPSEAVLSDSNLAWAITQTLILKRSQDLHSYDFKEWEALRNVNAAFREAVECQPLTVHLPGQLDEEGKLCLQQTKLPIAELYCVPGDKRVIHALLSERFRSSVRSRLIKISNLYVDRLMGGGLHLLGQHFSSLESLTLCARADVNVLKSTLPFASRWVGSLPALKHLKLRGYMLTELAHLPASLETLDLQECKVTYEDEVVLPGHLTLKQLALPQWGGRFSWMKAFPIPGL</sequence>
<keyword evidence="3" id="KW-1185">Reference proteome</keyword>